<proteinExistence type="inferred from homology"/>
<evidence type="ECO:0000256" key="1">
    <source>
        <dbReference type="ARBA" id="ARBA00004442"/>
    </source>
</evidence>
<dbReference type="PANTHER" id="PTHR40980:SF3">
    <property type="entry name" value="TONB-DEPENDENT RECEPTOR-LIKE BETA-BARREL DOMAIN-CONTAINING PROTEIN"/>
    <property type="match status" value="1"/>
</dbReference>
<sequence>MKRTKPHFQRKVLVTSIASCLLAGVGSSVFAQEEPVLEEVVVTGHRYAQASAVNLKRDNDQVMDGIVAEDLGKLPDVTIADSLQRIPGVQITRNAGEGDNVTIRGLPQVITQLNGEVYLGAGNINSLQPSMTDIPAQLFAGADVYKSATANMATSGITGTINLKTRRPFDLEEGFSGAANIEVQTGAETEETDPAGSALFNWRNDRMGVLVAAAYANPNLANYYNGFNTAEPSGDSGWVNGVNDWGSTAAFPDTNAIAPQGVVAWNQVTERERLGLNAAFQADLGEGFEVVAEVFYTEQEEYNRKVGMSATNKWQGLDYFTANQSRNTGDFTDKEWVSIQEMDIAARRVKSFTQNDSYDRESTNFNLELNYDNGGKITGSARYVTGSASQERRHGYNEGDLTDGTATGLNAFYPAEYCAGADAVGDEGGCFLSTNPLGYTEIPHVIYNTAGSHPRWSGFDNPVMGGLGNVPLRDYMGNLGSYNVGAFSSENNADSDADLDVFRLDGTYRFDEGSFFTSVDVGIRTSNHKVEEERFHYFSPFYDEGCQAQWKATDVVLNTDPCTAGEMVNGEFQGYTVLPPTALDEFNNVSFVTDFGPVKGIPGVWAVDPEDYDNPESFHKRVFGSITKAIIPGTSYDVEQQTNTFYLQGNFEWASVRGNIGLRVVDWENTVRQNIAGAGIPYGNTNVDDGDVVTEVDDTEYLPSLNVSWDITDNLIARAAYAKNSVPLDLNQWGDGLAVETSLDQELGFFVVNSASLGGNPDLDPWRSDNYDISLEYYMGSASMISAAAFYVDVESFIQQGTIAMQFPDPDGVVRRTTNVNTLVQGDGGEIYGVELAARLAMSDLVDDGFLTGFGLDANYTYSPSEQDQQDISGDDLPFPENSEDQVNLVLWYENGPFAARVAYNYRSERLAETGRTSGNLTVWQDEIDFVDIQASWAFTDNFMIYMSGSNVTESYEDYYMEWSDQYAYQNYYEARYTAGLRYKF</sequence>
<dbReference type="OrthoDB" id="8727862at2"/>
<dbReference type="Pfam" id="PF00593">
    <property type="entry name" value="TonB_dep_Rec_b-barrel"/>
    <property type="match status" value="1"/>
</dbReference>
<dbReference type="InterPro" id="IPR012910">
    <property type="entry name" value="Plug_dom"/>
</dbReference>
<keyword evidence="8" id="KW-0675">Receptor</keyword>
<organism evidence="8 9">
    <name type="scientific">Halioglobus maricola</name>
    <dbReference type="NCBI Taxonomy" id="2601894"/>
    <lineage>
        <taxon>Bacteria</taxon>
        <taxon>Pseudomonadati</taxon>
        <taxon>Pseudomonadota</taxon>
        <taxon>Gammaproteobacteria</taxon>
        <taxon>Cellvibrionales</taxon>
        <taxon>Halieaceae</taxon>
        <taxon>Halioglobus</taxon>
    </lineage>
</organism>
<feature type="domain" description="TonB-dependent receptor plug" evidence="7">
    <location>
        <begin position="56"/>
        <end position="159"/>
    </location>
</feature>
<dbReference type="Proteomes" id="UP000326287">
    <property type="component" value="Chromosome"/>
</dbReference>
<dbReference type="InterPro" id="IPR037066">
    <property type="entry name" value="Plug_dom_sf"/>
</dbReference>
<evidence type="ECO:0000259" key="6">
    <source>
        <dbReference type="Pfam" id="PF00593"/>
    </source>
</evidence>
<evidence type="ECO:0000259" key="7">
    <source>
        <dbReference type="Pfam" id="PF07715"/>
    </source>
</evidence>
<name>A0A5P9NNG1_9GAMM</name>
<keyword evidence="5" id="KW-0732">Signal</keyword>
<dbReference type="AlphaFoldDB" id="A0A5P9NNG1"/>
<dbReference type="InterPro" id="IPR036942">
    <property type="entry name" value="Beta-barrel_TonB_sf"/>
</dbReference>
<gene>
    <name evidence="8" type="ORF">EY643_17660</name>
</gene>
<dbReference type="PANTHER" id="PTHR40980">
    <property type="entry name" value="PLUG DOMAIN-CONTAINING PROTEIN"/>
    <property type="match status" value="1"/>
</dbReference>
<keyword evidence="9" id="KW-1185">Reference proteome</keyword>
<evidence type="ECO:0000256" key="2">
    <source>
        <dbReference type="ARBA" id="ARBA00023136"/>
    </source>
</evidence>
<dbReference type="RefSeq" id="WP_153240486.1">
    <property type="nucleotide sequence ID" value="NZ_CP036422.1"/>
</dbReference>
<dbReference type="SUPFAM" id="SSF56935">
    <property type="entry name" value="Porins"/>
    <property type="match status" value="1"/>
</dbReference>
<dbReference type="GO" id="GO:0009279">
    <property type="term" value="C:cell outer membrane"/>
    <property type="evidence" value="ECO:0007669"/>
    <property type="project" value="UniProtKB-SubCell"/>
</dbReference>
<feature type="domain" description="TonB-dependent receptor-like beta-barrel" evidence="6">
    <location>
        <begin position="455"/>
        <end position="952"/>
    </location>
</feature>
<dbReference type="Pfam" id="PF07715">
    <property type="entry name" value="Plug"/>
    <property type="match status" value="1"/>
</dbReference>
<accession>A0A5P9NNG1</accession>
<evidence type="ECO:0000256" key="4">
    <source>
        <dbReference type="RuleBase" id="RU003357"/>
    </source>
</evidence>
<dbReference type="KEGG" id="halc:EY643_17660"/>
<keyword evidence="2 4" id="KW-0472">Membrane</keyword>
<dbReference type="NCBIfam" id="TIGR01782">
    <property type="entry name" value="TonB-Xanth-Caul"/>
    <property type="match status" value="1"/>
</dbReference>
<keyword evidence="3" id="KW-0998">Cell outer membrane</keyword>
<dbReference type="InterPro" id="IPR000531">
    <property type="entry name" value="Beta-barrel_TonB"/>
</dbReference>
<feature type="chain" id="PRO_5025064890" evidence="5">
    <location>
        <begin position="32"/>
        <end position="985"/>
    </location>
</feature>
<comment type="subcellular location">
    <subcellularLocation>
        <location evidence="1 4">Cell outer membrane</location>
    </subcellularLocation>
</comment>
<comment type="similarity">
    <text evidence="4">Belongs to the TonB-dependent receptor family.</text>
</comment>
<keyword evidence="4" id="KW-0798">TonB box</keyword>
<evidence type="ECO:0000313" key="8">
    <source>
        <dbReference type="EMBL" id="QFU77341.1"/>
    </source>
</evidence>
<dbReference type="Gene3D" id="2.40.170.20">
    <property type="entry name" value="TonB-dependent receptor, beta-barrel domain"/>
    <property type="match status" value="1"/>
</dbReference>
<feature type="signal peptide" evidence="5">
    <location>
        <begin position="1"/>
        <end position="31"/>
    </location>
</feature>
<dbReference type="InterPro" id="IPR010104">
    <property type="entry name" value="TonB_rcpt_bac"/>
</dbReference>
<evidence type="ECO:0000256" key="3">
    <source>
        <dbReference type="ARBA" id="ARBA00023237"/>
    </source>
</evidence>
<dbReference type="EMBL" id="CP036422">
    <property type="protein sequence ID" value="QFU77341.1"/>
    <property type="molecule type" value="Genomic_DNA"/>
</dbReference>
<evidence type="ECO:0000313" key="9">
    <source>
        <dbReference type="Proteomes" id="UP000326287"/>
    </source>
</evidence>
<reference evidence="8 9" key="1">
    <citation type="submission" date="2019-02" db="EMBL/GenBank/DDBJ databases">
        <authorList>
            <person name="Li S.-H."/>
        </authorList>
    </citation>
    <scope>NUCLEOTIDE SEQUENCE [LARGE SCALE GENOMIC DNA]</scope>
    <source>
        <strain evidence="8 9">IMCC14385</strain>
    </source>
</reference>
<dbReference type="Gene3D" id="2.170.130.10">
    <property type="entry name" value="TonB-dependent receptor, plug domain"/>
    <property type="match status" value="1"/>
</dbReference>
<protein>
    <submittedName>
        <fullName evidence="8">TonB-dependent receptor</fullName>
    </submittedName>
</protein>
<evidence type="ECO:0000256" key="5">
    <source>
        <dbReference type="SAM" id="SignalP"/>
    </source>
</evidence>